<protein>
    <recommendedName>
        <fullName evidence="3">RCK C-terminal domain-containing protein</fullName>
    </recommendedName>
</protein>
<reference evidence="1 2" key="1">
    <citation type="submission" date="2017-06" db="EMBL/GenBank/DDBJ databases">
        <authorList>
            <consortium name="Pathogen Informatics"/>
        </authorList>
    </citation>
    <scope>NUCLEOTIDE SEQUENCE [LARGE SCALE GENOMIC DNA]</scope>
    <source>
        <strain evidence="1 2">NCTC12947</strain>
    </source>
</reference>
<dbReference type="Proteomes" id="UP000215539">
    <property type="component" value="Chromosome 1"/>
</dbReference>
<gene>
    <name evidence="1" type="ORF">SAMEA44541418_02428</name>
</gene>
<evidence type="ECO:0008006" key="3">
    <source>
        <dbReference type="Google" id="ProtNLM"/>
    </source>
</evidence>
<dbReference type="AlphaFoldDB" id="A0AAX2H1A2"/>
<sequence>MLQGSLFLRFLYNSVPTDYQTIKPFDTILIVNERKLTVAKQRVTCFRKDTTTELCHLLIYAPY</sequence>
<organism evidence="1 2">
    <name type="scientific">Capnocytophaga haemolytica</name>
    <dbReference type="NCBI Taxonomy" id="45243"/>
    <lineage>
        <taxon>Bacteria</taxon>
        <taxon>Pseudomonadati</taxon>
        <taxon>Bacteroidota</taxon>
        <taxon>Flavobacteriia</taxon>
        <taxon>Flavobacteriales</taxon>
        <taxon>Flavobacteriaceae</taxon>
        <taxon>Capnocytophaga</taxon>
    </lineage>
</organism>
<proteinExistence type="predicted"/>
<accession>A0AAX2H1A2</accession>
<dbReference type="EMBL" id="LT906449">
    <property type="protein sequence ID" value="SNV16971.1"/>
    <property type="molecule type" value="Genomic_DNA"/>
</dbReference>
<evidence type="ECO:0000313" key="2">
    <source>
        <dbReference type="Proteomes" id="UP000215539"/>
    </source>
</evidence>
<evidence type="ECO:0000313" key="1">
    <source>
        <dbReference type="EMBL" id="SNV16971.1"/>
    </source>
</evidence>
<name>A0AAX2H1A2_9FLAO</name>